<dbReference type="InterPro" id="IPR001969">
    <property type="entry name" value="Aspartic_peptidase_AS"/>
</dbReference>
<gene>
    <name evidence="8" type="ORF">N788_12435</name>
</gene>
<dbReference type="SUPFAM" id="SSF50630">
    <property type="entry name" value="Acid proteases"/>
    <property type="match status" value="1"/>
</dbReference>
<keyword evidence="4" id="KW-0064">Aspartyl protease</keyword>
<keyword evidence="3" id="KW-0732">Signal</keyword>
<keyword evidence="2" id="KW-0645">Protease</keyword>
<dbReference type="GO" id="GO:0004190">
    <property type="term" value="F:aspartic-type endopeptidase activity"/>
    <property type="evidence" value="ECO:0007669"/>
    <property type="project" value="UniProtKB-KW"/>
</dbReference>
<dbReference type="GO" id="GO:0006508">
    <property type="term" value="P:proteolysis"/>
    <property type="evidence" value="ECO:0007669"/>
    <property type="project" value="UniProtKB-KW"/>
</dbReference>
<evidence type="ECO:0000256" key="6">
    <source>
        <dbReference type="ARBA" id="ARBA00023145"/>
    </source>
</evidence>
<comment type="caution">
    <text evidence="8">The sequence shown here is derived from an EMBL/GenBank/DDBJ whole genome shotgun (WGS) entry which is preliminary data.</text>
</comment>
<dbReference type="InterPro" id="IPR034164">
    <property type="entry name" value="Pepsin-like_dom"/>
</dbReference>
<dbReference type="InterPro" id="IPR033121">
    <property type="entry name" value="PEPTIDASE_A1"/>
</dbReference>
<dbReference type="AlphaFoldDB" id="A0A087MJ76"/>
<keyword evidence="5" id="KW-0378">Hydrolase</keyword>
<keyword evidence="6" id="KW-0865">Zymogen</keyword>
<keyword evidence="9" id="KW-1185">Reference proteome</keyword>
<evidence type="ECO:0000256" key="4">
    <source>
        <dbReference type="ARBA" id="ARBA00022750"/>
    </source>
</evidence>
<protein>
    <recommendedName>
        <fullName evidence="7">Peptidase A1 domain-containing protein</fullName>
    </recommendedName>
</protein>
<sequence length="416" mass="44824">MPAALEIPTTLAHARGGYTATARFGEHADPAQLILDTGSSTLVVRPHAYRAQRDRQLSATPWVQEIRYGGGAWAGPVLRSRLAFGHGHHARAIDDALFACCETDDVLFQGADGLWGLAYRNLDPAWDVSPLLAQQGHAPALSWPWPYERGHALDLDRFQDFLHHQPRTHLQPAFTALEEEGVVRNLFALAIGRAVAHVVHDKPSVAMLEADPLNRGALVLGGGSEQQHLYRGAFQDIRIVHDLYYNANLRTVRVGGNDPFPVPPLDASRVAAMGSNALLDTGCSFLVLDAGTYAAVIETLAARDARLPALVEQSRQALGEGNGLAWHAVDAVDWPDLHFGFEAPDGGTTEVRVPASHYWPRNALGPGRTLCLLSSALPHFGGQSILGLPLFAGRYAVFDRGLAGASGTVRLASLRA</sequence>
<dbReference type="PANTHER" id="PTHR47965">
    <property type="entry name" value="ASPARTYL PROTEASE-RELATED"/>
    <property type="match status" value="1"/>
</dbReference>
<dbReference type="PRINTS" id="PR00792">
    <property type="entry name" value="PEPSIN"/>
</dbReference>
<dbReference type="STRING" id="1121014.N788_12435"/>
<dbReference type="CDD" id="cd05471">
    <property type="entry name" value="pepsin_like"/>
    <property type="match status" value="1"/>
</dbReference>
<name>A0A087MJ76_9GAMM</name>
<dbReference type="Proteomes" id="UP000029085">
    <property type="component" value="Unassembled WGS sequence"/>
</dbReference>
<dbReference type="EMBL" id="AVCJ01000011">
    <property type="protein sequence ID" value="KFL36929.1"/>
    <property type="molecule type" value="Genomic_DNA"/>
</dbReference>
<dbReference type="InterPro" id="IPR001461">
    <property type="entry name" value="Aspartic_peptidase_A1"/>
</dbReference>
<evidence type="ECO:0000256" key="3">
    <source>
        <dbReference type="ARBA" id="ARBA00022729"/>
    </source>
</evidence>
<dbReference type="Gene3D" id="2.40.70.10">
    <property type="entry name" value="Acid Proteases"/>
    <property type="match status" value="2"/>
</dbReference>
<reference evidence="8 9" key="2">
    <citation type="journal article" date="2015" name="Stand. Genomic Sci.">
        <title>High quality draft genomic sequence of Arenimonas donghaensis DSM 18148(T).</title>
        <authorList>
            <person name="Chen F."/>
            <person name="Wang H."/>
            <person name="Cao Y."/>
            <person name="Li X."/>
            <person name="Wang G."/>
        </authorList>
    </citation>
    <scope>NUCLEOTIDE SEQUENCE [LARGE SCALE GENOMIC DNA]</scope>
    <source>
        <strain evidence="8 9">HO3-R19</strain>
    </source>
</reference>
<dbReference type="PROSITE" id="PS51767">
    <property type="entry name" value="PEPTIDASE_A1"/>
    <property type="match status" value="1"/>
</dbReference>
<dbReference type="OrthoDB" id="6381203at2"/>
<comment type="similarity">
    <text evidence="1">Belongs to the peptidase A1 family.</text>
</comment>
<evidence type="ECO:0000256" key="5">
    <source>
        <dbReference type="ARBA" id="ARBA00022801"/>
    </source>
</evidence>
<evidence type="ECO:0000256" key="2">
    <source>
        <dbReference type="ARBA" id="ARBA00022670"/>
    </source>
</evidence>
<dbReference type="InterPro" id="IPR021109">
    <property type="entry name" value="Peptidase_aspartic_dom_sf"/>
</dbReference>
<feature type="domain" description="Peptidase A1" evidence="7">
    <location>
        <begin position="18"/>
        <end position="412"/>
    </location>
</feature>
<evidence type="ECO:0000259" key="7">
    <source>
        <dbReference type="PROSITE" id="PS51767"/>
    </source>
</evidence>
<dbReference type="PANTHER" id="PTHR47965:SF12">
    <property type="entry name" value="ASPARTIC PROTEINASE 3-RELATED"/>
    <property type="match status" value="1"/>
</dbReference>
<reference evidence="9" key="1">
    <citation type="submission" date="2013-08" db="EMBL/GenBank/DDBJ databases">
        <title>Genome sequencing of Arenimonas donghaensis.</title>
        <authorList>
            <person name="Chen F."/>
            <person name="Wang G."/>
        </authorList>
    </citation>
    <scope>NUCLEOTIDE SEQUENCE [LARGE SCALE GENOMIC DNA]</scope>
    <source>
        <strain evidence="9">HO3-R19</strain>
    </source>
</reference>
<dbReference type="PATRIC" id="fig|1121014.3.peg.1242"/>
<evidence type="ECO:0000313" key="8">
    <source>
        <dbReference type="EMBL" id="KFL36929.1"/>
    </source>
</evidence>
<dbReference type="PROSITE" id="PS00141">
    <property type="entry name" value="ASP_PROTEASE"/>
    <property type="match status" value="1"/>
</dbReference>
<evidence type="ECO:0000256" key="1">
    <source>
        <dbReference type="ARBA" id="ARBA00007447"/>
    </source>
</evidence>
<evidence type="ECO:0000313" key="9">
    <source>
        <dbReference type="Proteomes" id="UP000029085"/>
    </source>
</evidence>
<dbReference type="RefSeq" id="WP_034222571.1">
    <property type="nucleotide sequence ID" value="NZ_AVCJ01000011.1"/>
</dbReference>
<accession>A0A087MJ76</accession>
<organism evidence="8 9">
    <name type="scientific">Arenimonas donghaensis DSM 18148 = HO3-R19</name>
    <dbReference type="NCBI Taxonomy" id="1121014"/>
    <lineage>
        <taxon>Bacteria</taxon>
        <taxon>Pseudomonadati</taxon>
        <taxon>Pseudomonadota</taxon>
        <taxon>Gammaproteobacteria</taxon>
        <taxon>Lysobacterales</taxon>
        <taxon>Lysobacteraceae</taxon>
        <taxon>Arenimonas</taxon>
    </lineage>
</organism>
<dbReference type="Pfam" id="PF00026">
    <property type="entry name" value="Asp"/>
    <property type="match status" value="1"/>
</dbReference>
<proteinExistence type="inferred from homology"/>